<sequence>MTTYFIPLFSLPTIVVEPGHYLTRAGERVLVERVSSRHDFNCTGRYASCGTAERWHKTGRIMATSETPNDIVKRL</sequence>
<proteinExistence type="predicted"/>
<gene>
    <name evidence="1" type="ORF">SAMN05878438_3831</name>
</gene>
<name>A0A1N6EZV9_9GAMM</name>
<organism evidence="1 2">
    <name type="scientific">Vreelandella aquamarina</name>
    <dbReference type="NCBI Taxonomy" id="77097"/>
    <lineage>
        <taxon>Bacteria</taxon>
        <taxon>Pseudomonadati</taxon>
        <taxon>Pseudomonadota</taxon>
        <taxon>Gammaproteobacteria</taxon>
        <taxon>Oceanospirillales</taxon>
        <taxon>Halomonadaceae</taxon>
        <taxon>Vreelandella</taxon>
    </lineage>
</organism>
<dbReference type="Proteomes" id="UP000185024">
    <property type="component" value="Unassembled WGS sequence"/>
</dbReference>
<dbReference type="RefSeq" id="WP_022524189.1">
    <property type="nucleotide sequence ID" value="NZ_BJOI01000039.1"/>
</dbReference>
<evidence type="ECO:0000313" key="2">
    <source>
        <dbReference type="Proteomes" id="UP000185024"/>
    </source>
</evidence>
<reference evidence="1 2" key="1">
    <citation type="submission" date="2016-11" db="EMBL/GenBank/DDBJ databases">
        <authorList>
            <person name="Jaros S."/>
            <person name="Januszkiewicz K."/>
            <person name="Wedrychowicz H."/>
        </authorList>
    </citation>
    <scope>NUCLEOTIDE SEQUENCE [LARGE SCALE GENOMIC DNA]</scope>
    <source>
        <strain evidence="1 2">ACAM 239</strain>
    </source>
</reference>
<dbReference type="AlphaFoldDB" id="A0A1N6EZV9"/>
<dbReference type="EMBL" id="FSQX01000002">
    <property type="protein sequence ID" value="SIN88578.1"/>
    <property type="molecule type" value="Genomic_DNA"/>
</dbReference>
<accession>A0A1N6EZV9</accession>
<evidence type="ECO:0000313" key="1">
    <source>
        <dbReference type="EMBL" id="SIN88578.1"/>
    </source>
</evidence>
<dbReference type="GeneID" id="97277430"/>
<protein>
    <submittedName>
        <fullName evidence="1">Uncharacterized protein</fullName>
    </submittedName>
</protein>